<dbReference type="EC" id="2.3.1.-" evidence="2"/>
<keyword evidence="3" id="KW-1185">Reference proteome</keyword>
<dbReference type="Proteomes" id="UP001597011">
    <property type="component" value="Unassembled WGS sequence"/>
</dbReference>
<feature type="domain" description="N-acetyltransferase" evidence="1">
    <location>
        <begin position="1"/>
        <end position="146"/>
    </location>
</feature>
<keyword evidence="2" id="KW-0808">Transferase</keyword>
<dbReference type="RefSeq" id="WP_379943216.1">
    <property type="nucleotide sequence ID" value="NZ_JBHTIB010000014.1"/>
</dbReference>
<proteinExistence type="predicted"/>
<evidence type="ECO:0000313" key="2">
    <source>
        <dbReference type="EMBL" id="MFD0836848.1"/>
    </source>
</evidence>
<dbReference type="PROSITE" id="PS51186">
    <property type="entry name" value="GNAT"/>
    <property type="match status" value="1"/>
</dbReference>
<evidence type="ECO:0000313" key="3">
    <source>
        <dbReference type="Proteomes" id="UP001597011"/>
    </source>
</evidence>
<dbReference type="SUPFAM" id="SSF55729">
    <property type="entry name" value="Acyl-CoA N-acyltransferases (Nat)"/>
    <property type="match status" value="1"/>
</dbReference>
<dbReference type="InterPro" id="IPR016181">
    <property type="entry name" value="Acyl_CoA_acyltransferase"/>
</dbReference>
<reference evidence="3" key="1">
    <citation type="journal article" date="2019" name="Int. J. Syst. Evol. Microbiol.">
        <title>The Global Catalogue of Microorganisms (GCM) 10K type strain sequencing project: providing services to taxonomists for standard genome sequencing and annotation.</title>
        <authorList>
            <consortium name="The Broad Institute Genomics Platform"/>
            <consortium name="The Broad Institute Genome Sequencing Center for Infectious Disease"/>
            <person name="Wu L."/>
            <person name="Ma J."/>
        </authorList>
    </citation>
    <scope>NUCLEOTIDE SEQUENCE [LARGE SCALE GENOMIC DNA]</scope>
    <source>
        <strain evidence="3">CCUG 60529</strain>
    </source>
</reference>
<gene>
    <name evidence="2" type="ORF">ACFQ0I_13800</name>
</gene>
<accession>A0ABW3BVP8</accession>
<sequence length="146" mass="17244">MTFEACTNFTSFFNILPKDWQDGIVPFWDNYKETTKGYLLIDNNKIIAGGLVFSTCPPDMLYDKDEAETWINQGYLYVGFIFVIEERRQQNLGSIWLDNLKKAYTNQKFWLTIEDLKLEAFYVKNGFKRIKTLNNNGLEEVLYTFE</sequence>
<keyword evidence="2" id="KW-0012">Acyltransferase</keyword>
<dbReference type="EMBL" id="JBHTIB010000014">
    <property type="protein sequence ID" value="MFD0836848.1"/>
    <property type="molecule type" value="Genomic_DNA"/>
</dbReference>
<dbReference type="Pfam" id="PF00583">
    <property type="entry name" value="Acetyltransf_1"/>
    <property type="match status" value="1"/>
</dbReference>
<dbReference type="GO" id="GO:0016746">
    <property type="term" value="F:acyltransferase activity"/>
    <property type="evidence" value="ECO:0007669"/>
    <property type="project" value="UniProtKB-KW"/>
</dbReference>
<protein>
    <submittedName>
        <fullName evidence="2">GNAT family N-acetyltransferase</fullName>
        <ecNumber evidence="2">2.3.1.-</ecNumber>
    </submittedName>
</protein>
<dbReference type="InterPro" id="IPR000182">
    <property type="entry name" value="GNAT_dom"/>
</dbReference>
<name>A0ABW3BVP8_9FLAO</name>
<dbReference type="Gene3D" id="3.40.630.30">
    <property type="match status" value="1"/>
</dbReference>
<organism evidence="2 3">
    <name type="scientific">Mariniflexile aquimaris</name>
    <dbReference type="NCBI Taxonomy" id="881009"/>
    <lineage>
        <taxon>Bacteria</taxon>
        <taxon>Pseudomonadati</taxon>
        <taxon>Bacteroidota</taxon>
        <taxon>Flavobacteriia</taxon>
        <taxon>Flavobacteriales</taxon>
        <taxon>Flavobacteriaceae</taxon>
        <taxon>Mariniflexile</taxon>
    </lineage>
</organism>
<comment type="caution">
    <text evidence="2">The sequence shown here is derived from an EMBL/GenBank/DDBJ whole genome shotgun (WGS) entry which is preliminary data.</text>
</comment>
<evidence type="ECO:0000259" key="1">
    <source>
        <dbReference type="PROSITE" id="PS51186"/>
    </source>
</evidence>